<evidence type="ECO:0000313" key="2">
    <source>
        <dbReference type="Proteomes" id="UP001281761"/>
    </source>
</evidence>
<dbReference type="Proteomes" id="UP001281761">
    <property type="component" value="Unassembled WGS sequence"/>
</dbReference>
<accession>A0ABQ9Y6X8</accession>
<reference evidence="1 2" key="1">
    <citation type="journal article" date="2022" name="bioRxiv">
        <title>Genomics of Preaxostyla Flagellates Illuminates Evolutionary Transitions and the Path Towards Mitochondrial Loss.</title>
        <authorList>
            <person name="Novak L.V.F."/>
            <person name="Treitli S.C."/>
            <person name="Pyrih J."/>
            <person name="Halakuc P."/>
            <person name="Pipaliya S.V."/>
            <person name="Vacek V."/>
            <person name="Brzon O."/>
            <person name="Soukal P."/>
            <person name="Eme L."/>
            <person name="Dacks J.B."/>
            <person name="Karnkowska A."/>
            <person name="Elias M."/>
            <person name="Hampl V."/>
        </authorList>
    </citation>
    <scope>NUCLEOTIDE SEQUENCE [LARGE SCALE GENOMIC DNA]</scope>
    <source>
        <strain evidence="1">NAU3</strain>
        <tissue evidence="1">Gut</tissue>
    </source>
</reference>
<protein>
    <submittedName>
        <fullName evidence="1">Uncharacterized protein</fullName>
    </submittedName>
</protein>
<sequence length="1653" mass="176560">MECSPLIVCGDIAGHGSQIQIIRSTHISQSNVVLPLVGTCRNASGIDIGTQVMTDQTTNSDSHDKVSISGVGLLMTNQHFALGTGPLFTFHTGAVLENGMSVETSMLESTLVNVSSSSAFSPSEHLFGSEVSQRVVGSCVEKCTNHDSGTGMMSPNMGGNLVCLNTSFASCIRERNTKLEYSFENRTNTSTPARLNNVSSDVTSVSFTLCTFNEMTVAAGGGGGGSAIFIFEANSALTIQTCFFSKCTCTATDDDGGAAYFFCAGDNRHTFSASDSSCSECSTLSTWFAWNSGGSFCVVNASAVSMDKCFIEDCSALLDGGVYLFSDGITVSNTAFVGCSSTGRGGGLSLPVVLTLSLSFLQFRGCSSENEPQGKDIFFFYTGLTIKPDAIQFCDSTSGEPNVYFPEDEIFDSTLVPQISPTPTIVDVDVSFSGSEATVTVETNIAIKGTLGVLLNGSNVPRLVHVIFGEPTVVSKVGTAVVSCGSNGVLPIDTTYTEHKWTLAPFPRPTIHALVSAELEDSNSTKIVLSGVRFYEGEYWMIVEKDGNEWNISLTQSDSETLTGRAPLHPSTASERVEWSTEYEVAKVMWQLPDGVTEEEAVLTKTITFTTPDAPIRITAASCSLGGVEQKSALVTLTGVKLGGDKDFNITVRKMDGSTPSGSPIVLSGKLSGASSLTSHTLSVLIFGAASPSLSFETRYLITEFDVDGSVSVVDAGVTFDVPPEPPRITGVESRRLTNDLSKMIVVLEGRALDSRTGKVNLTDGTKTWESLSNVVIVDNTHCTAEFRVGNHEMTGQLKYGSSFTLQGMWSELIGFHVEDGVTVKVPHPPLITSITNPSAVSTPSFVLTVSGSDLPSGKTFEVTLTTGHTFEISFSSEATGRSGDIAIGGVGEISYGTGYTIKSIIRKVSGQEDEHILFPSTSFTTPLGPTLSLISCDLDLSNPNFVKVTLTTMNMPSEAFTLTLTTTETPIEIVELSLSSASISSGLIVVEVYNKTQTLKYGRSYSVSGMRSSSVIAVVSAPTFSTPDEPARIEACSNRQLNKDRTEMIIFLEGRALLSRTGKVNLTDGIKTWESLSNVVIVDNTHCTAEFGVGEAETVGLMKYGSSYTLKGMWTESSGFLVNDGITIVIPFPPSLSRIQSVFVDTRKTSCFVVVTGTDLIPGKKYELTLNTSITLNMTFTTSTEGTSNEVSIGESGILKYNTTYTITSLIPTNKDVGDILLEGPLSFTTGDNTIVDVIVSEGGSKSTDECGTYSTPCESIGIGWKKGTEQGGSEGAILRILDSARLGNRLMVGQKKLELRSLFQEEGRVEVEDVIREGKEEGAVVVGGGSLLMTQLTLRFPRPSLFGGTKTGSTVLVVGFGECVFIEVKIVESFWGEGVGMGMVMWSGGSVRLSKIEMKSIWMESEVSLVKCSSNTTEVTLEMSDCVFDEVESRNAALVEFSSTQPSSHFEMERCVFLSTHRNETRRGEDEGEGMGVVVVSTGQEQTEISKCVFFECGTQWSGSGGGKKGGVLLVSVWSSSRLDRKKVRIVDCVVMDSSPLKESEEERMRGGVVVWSSGKGVIVVDVGGSWFEETAVSKIGLERDGLGMPIVSEKRKIVHLVLPEMRAGLVVRGEGCVPLIMRCGSSFSGCSLRVETQKAKGAVQQNPDEL</sequence>
<comment type="caution">
    <text evidence="1">The sequence shown here is derived from an EMBL/GenBank/DDBJ whole genome shotgun (WGS) entry which is preliminary data.</text>
</comment>
<keyword evidence="2" id="KW-1185">Reference proteome</keyword>
<dbReference type="EMBL" id="JARBJD010000029">
    <property type="protein sequence ID" value="KAK2959449.1"/>
    <property type="molecule type" value="Genomic_DNA"/>
</dbReference>
<evidence type="ECO:0000313" key="1">
    <source>
        <dbReference type="EMBL" id="KAK2959449.1"/>
    </source>
</evidence>
<proteinExistence type="predicted"/>
<name>A0ABQ9Y6X8_9EUKA</name>
<organism evidence="1 2">
    <name type="scientific">Blattamonas nauphoetae</name>
    <dbReference type="NCBI Taxonomy" id="2049346"/>
    <lineage>
        <taxon>Eukaryota</taxon>
        <taxon>Metamonada</taxon>
        <taxon>Preaxostyla</taxon>
        <taxon>Oxymonadida</taxon>
        <taxon>Blattamonas</taxon>
    </lineage>
</organism>
<gene>
    <name evidence="1" type="ORF">BLNAU_5498</name>
</gene>